<evidence type="ECO:0000259" key="1">
    <source>
        <dbReference type="Pfam" id="PF24626"/>
    </source>
</evidence>
<comment type="caution">
    <text evidence="2">The sequence shown here is derived from an EMBL/GenBank/DDBJ whole genome shotgun (WGS) entry which is preliminary data.</text>
</comment>
<dbReference type="PANTHER" id="PTHR46148">
    <property type="entry name" value="CHROMO DOMAIN-CONTAINING PROTEIN"/>
    <property type="match status" value="1"/>
</dbReference>
<reference evidence="2" key="1">
    <citation type="submission" date="2023-12" db="EMBL/GenBank/DDBJ databases">
        <title>Genome assembly of Anisodus tanguticus.</title>
        <authorList>
            <person name="Wang Y.-J."/>
        </authorList>
    </citation>
    <scope>NUCLEOTIDE SEQUENCE</scope>
    <source>
        <strain evidence="2">KB-2021</strain>
        <tissue evidence="2">Leaf</tissue>
    </source>
</reference>
<accession>A0AAE1SWK4</accession>
<feature type="domain" description="Tf2-1-like SH3-like" evidence="1">
    <location>
        <begin position="7"/>
        <end position="56"/>
    </location>
</feature>
<dbReference type="Pfam" id="PF24626">
    <property type="entry name" value="SH3_Tf2-1"/>
    <property type="match status" value="1"/>
</dbReference>
<dbReference type="PANTHER" id="PTHR46148:SF60">
    <property type="entry name" value="CHROMO DOMAIN-CONTAINING PROTEIN"/>
    <property type="match status" value="1"/>
</dbReference>
<proteinExistence type="predicted"/>
<dbReference type="AlphaFoldDB" id="A0AAE1SWK4"/>
<protein>
    <recommendedName>
        <fullName evidence="1">Tf2-1-like SH3-like domain-containing protein</fullName>
    </recommendedName>
</protein>
<keyword evidence="3" id="KW-1185">Reference proteome</keyword>
<name>A0AAE1SWK4_9SOLA</name>
<dbReference type="EMBL" id="JAVYJV010000002">
    <property type="protein sequence ID" value="KAK4377101.1"/>
    <property type="molecule type" value="Genomic_DNA"/>
</dbReference>
<evidence type="ECO:0000313" key="2">
    <source>
        <dbReference type="EMBL" id="KAK4377101.1"/>
    </source>
</evidence>
<gene>
    <name evidence="2" type="ORF">RND71_003397</name>
</gene>
<evidence type="ECO:0000313" key="3">
    <source>
        <dbReference type="Proteomes" id="UP001291623"/>
    </source>
</evidence>
<sequence length="112" mass="13395">MKGMMRFIRRGKLNLRYIKPFEVLQRVREVAYELDLLLGLLGIHLVFHVSMLKKYHADGSYIIQWVSVLLDQNLEFEEEHVAIVDRHVRKLRSKEIVLVKVQWRHRSVDEAT</sequence>
<dbReference type="Proteomes" id="UP001291623">
    <property type="component" value="Unassembled WGS sequence"/>
</dbReference>
<dbReference type="InterPro" id="IPR056924">
    <property type="entry name" value="SH3_Tf2-1"/>
</dbReference>
<organism evidence="2 3">
    <name type="scientific">Anisodus tanguticus</name>
    <dbReference type="NCBI Taxonomy" id="243964"/>
    <lineage>
        <taxon>Eukaryota</taxon>
        <taxon>Viridiplantae</taxon>
        <taxon>Streptophyta</taxon>
        <taxon>Embryophyta</taxon>
        <taxon>Tracheophyta</taxon>
        <taxon>Spermatophyta</taxon>
        <taxon>Magnoliopsida</taxon>
        <taxon>eudicotyledons</taxon>
        <taxon>Gunneridae</taxon>
        <taxon>Pentapetalae</taxon>
        <taxon>asterids</taxon>
        <taxon>lamiids</taxon>
        <taxon>Solanales</taxon>
        <taxon>Solanaceae</taxon>
        <taxon>Solanoideae</taxon>
        <taxon>Hyoscyameae</taxon>
        <taxon>Anisodus</taxon>
    </lineage>
</organism>